<gene>
    <name evidence="1" type="ORF">NCTC12022_00132</name>
</gene>
<proteinExistence type="predicted"/>
<protein>
    <submittedName>
        <fullName evidence="1">Uncharacterized protein</fullName>
    </submittedName>
</protein>
<dbReference type="Proteomes" id="UP000251942">
    <property type="component" value="Unassembled WGS sequence"/>
</dbReference>
<sequence length="246" mass="27469">MPEYKQLVIEIINDQRENEVGDSIAYRAIAHEGSAKILYELESLGCAIEDSFKVELFKAAVLAQPEAAASMIECDPEILQLTLETISPEKLIHRMTTGGAWEALWEMNLTQLSKPVINEILMHAVRCKKWECAALLMTALDTTQVPKELSTSQKGFIVDGYLKLLETKLNKQGLSAAINAHIGSIWEGNHGLGSLFKQRESVIEVFWSPSRNIAGHQSSLTRRLSRLEDLVGKYQEPSSVPIHKNK</sequence>
<reference evidence="1 2" key="1">
    <citation type="submission" date="2018-06" db="EMBL/GenBank/DDBJ databases">
        <authorList>
            <consortium name="Pathogen Informatics"/>
            <person name="Doyle S."/>
        </authorList>
    </citation>
    <scope>NUCLEOTIDE SEQUENCE [LARGE SCALE GENOMIC DNA]</scope>
    <source>
        <strain evidence="1 2">NCTC12022</strain>
    </source>
</reference>
<evidence type="ECO:0000313" key="1">
    <source>
        <dbReference type="EMBL" id="SPX59311.1"/>
    </source>
</evidence>
<organism evidence="1 2">
    <name type="scientific">Legionella feeleii</name>
    <dbReference type="NCBI Taxonomy" id="453"/>
    <lineage>
        <taxon>Bacteria</taxon>
        <taxon>Pseudomonadati</taxon>
        <taxon>Pseudomonadota</taxon>
        <taxon>Gammaproteobacteria</taxon>
        <taxon>Legionellales</taxon>
        <taxon>Legionellaceae</taxon>
        <taxon>Legionella</taxon>
    </lineage>
</organism>
<accession>A0A2X1QL06</accession>
<evidence type="ECO:0000313" key="2">
    <source>
        <dbReference type="Proteomes" id="UP000251942"/>
    </source>
</evidence>
<dbReference type="EMBL" id="UASS01000001">
    <property type="protein sequence ID" value="SPX59311.1"/>
    <property type="molecule type" value="Genomic_DNA"/>
</dbReference>
<dbReference type="RefSeq" id="WP_112854552.1">
    <property type="nucleotide sequence ID" value="NZ_UASS01000001.1"/>
</dbReference>
<dbReference type="AlphaFoldDB" id="A0A2X1QL06"/>
<name>A0A2X1QL06_9GAMM</name>